<dbReference type="CDD" id="cd06170">
    <property type="entry name" value="LuxR_C_like"/>
    <property type="match status" value="1"/>
</dbReference>
<evidence type="ECO:0000256" key="1">
    <source>
        <dbReference type="ARBA" id="ARBA00022741"/>
    </source>
</evidence>
<dbReference type="Proteomes" id="UP000295578">
    <property type="component" value="Unassembled WGS sequence"/>
</dbReference>
<dbReference type="GO" id="GO:0006355">
    <property type="term" value="P:regulation of DNA-templated transcription"/>
    <property type="evidence" value="ECO:0007669"/>
    <property type="project" value="InterPro"/>
</dbReference>
<dbReference type="SMART" id="SM00421">
    <property type="entry name" value="HTH_LUXR"/>
    <property type="match status" value="1"/>
</dbReference>
<organism evidence="4 5">
    <name type="scientific">Actinomadura darangshiensis</name>
    <dbReference type="NCBI Taxonomy" id="705336"/>
    <lineage>
        <taxon>Bacteria</taxon>
        <taxon>Bacillati</taxon>
        <taxon>Actinomycetota</taxon>
        <taxon>Actinomycetes</taxon>
        <taxon>Streptosporangiales</taxon>
        <taxon>Thermomonosporaceae</taxon>
        <taxon>Actinomadura</taxon>
    </lineage>
</organism>
<dbReference type="PANTHER" id="PTHR16305">
    <property type="entry name" value="TESTICULAR SOLUBLE ADENYLYL CYCLASE"/>
    <property type="match status" value="1"/>
</dbReference>
<dbReference type="Gene3D" id="1.25.40.10">
    <property type="entry name" value="Tetratricopeptide repeat domain"/>
    <property type="match status" value="1"/>
</dbReference>
<keyword evidence="2" id="KW-0067">ATP-binding</keyword>
<dbReference type="SUPFAM" id="SSF48452">
    <property type="entry name" value="TPR-like"/>
    <property type="match status" value="1"/>
</dbReference>
<dbReference type="AlphaFoldDB" id="A0A4R5BGS8"/>
<dbReference type="GO" id="GO:0003677">
    <property type="term" value="F:DNA binding"/>
    <property type="evidence" value="ECO:0007669"/>
    <property type="project" value="InterPro"/>
</dbReference>
<comment type="caution">
    <text evidence="4">The sequence shown here is derived from an EMBL/GenBank/DDBJ whole genome shotgun (WGS) entry which is preliminary data.</text>
</comment>
<dbReference type="SUPFAM" id="SSF46894">
    <property type="entry name" value="C-terminal effector domain of the bipartite response regulators"/>
    <property type="match status" value="1"/>
</dbReference>
<evidence type="ECO:0000313" key="4">
    <source>
        <dbReference type="EMBL" id="TDD84649.1"/>
    </source>
</evidence>
<dbReference type="PROSITE" id="PS50043">
    <property type="entry name" value="HTH_LUXR_2"/>
    <property type="match status" value="1"/>
</dbReference>
<keyword evidence="1" id="KW-0547">Nucleotide-binding</keyword>
<dbReference type="Pfam" id="PF13191">
    <property type="entry name" value="AAA_16"/>
    <property type="match status" value="1"/>
</dbReference>
<reference evidence="4 5" key="1">
    <citation type="submission" date="2019-03" db="EMBL/GenBank/DDBJ databases">
        <title>Draft genome sequences of novel Actinobacteria.</title>
        <authorList>
            <person name="Sahin N."/>
            <person name="Ay H."/>
            <person name="Saygin H."/>
        </authorList>
    </citation>
    <scope>NUCLEOTIDE SEQUENCE [LARGE SCALE GENOMIC DNA]</scope>
    <source>
        <strain evidence="4 5">DSM 45941</strain>
    </source>
</reference>
<dbReference type="GO" id="GO:0005737">
    <property type="term" value="C:cytoplasm"/>
    <property type="evidence" value="ECO:0007669"/>
    <property type="project" value="TreeGrafter"/>
</dbReference>
<gene>
    <name evidence="4" type="ORF">E1293_12695</name>
</gene>
<proteinExistence type="predicted"/>
<evidence type="ECO:0000313" key="5">
    <source>
        <dbReference type="Proteomes" id="UP000295578"/>
    </source>
</evidence>
<accession>A0A4R5BGS8</accession>
<evidence type="ECO:0000259" key="3">
    <source>
        <dbReference type="PROSITE" id="PS50043"/>
    </source>
</evidence>
<dbReference type="SUPFAM" id="SSF52540">
    <property type="entry name" value="P-loop containing nucleoside triphosphate hydrolases"/>
    <property type="match status" value="1"/>
</dbReference>
<evidence type="ECO:0000256" key="2">
    <source>
        <dbReference type="ARBA" id="ARBA00022840"/>
    </source>
</evidence>
<dbReference type="GO" id="GO:0004016">
    <property type="term" value="F:adenylate cyclase activity"/>
    <property type="evidence" value="ECO:0007669"/>
    <property type="project" value="TreeGrafter"/>
</dbReference>
<dbReference type="InterPro" id="IPR000792">
    <property type="entry name" value="Tscrpt_reg_LuxR_C"/>
</dbReference>
<feature type="domain" description="HTH luxR-type" evidence="3">
    <location>
        <begin position="876"/>
        <end position="941"/>
    </location>
</feature>
<name>A0A4R5BGS8_9ACTN</name>
<dbReference type="RefSeq" id="WP_132197242.1">
    <property type="nucleotide sequence ID" value="NZ_SMKY01000043.1"/>
</dbReference>
<dbReference type="PRINTS" id="PR00038">
    <property type="entry name" value="HTHLUXR"/>
</dbReference>
<sequence length="948" mass="99815">MFVARTAEMGRLSEAHARARGAGPVTVLIGGEAGIGKSRLVAEFAARLPSGTRVVRGDCLEVGAGGLAYAPFIAAMRALVRELGAEHAAGLLPGRGRHGLAHWLPVLGPPDGVSDPIYGRARLFGDVLTLLEAPTGPLVLVLEDLQWADPSSRELLVFLVHNLSRPGVLVLGTYRSTDLDERHPLRPVLAGLARSPRVETLDPVPLSRADVGALVAGRLGRDPEPDEVAEIHRHSEGNPLFAEALADAGTRGGTPVRLRDLLLTGFRALPDDSREVLHAAAVASAWGGEAAHGLLAALSGLDDTALEAALRPAVDRGLLPTGERGYAFRHALLRRAIYEDVLPGARARLHARSGAALHDDPGLVPDGRAAAEEAAHWCRAGERERAFEALWRAALAARSVHAHPERLRILTRLLRQWDGIGEPERMLGTDRVDVLHNAAEACLPAGEAARGAELATEALALGPVPERAAALLELRSMLRHRLGDDGIADLRAGIELLPDGAPARGRLLATLANRLLLLGHTAEAAEKAAEARATGPDARVRASAMLTLGSIRGLDGDPDAARAAFAGAREAVPGGEAVLPVIAAMAETEALHGLGLDEQSAECGRRGLEVARRAGLARDQGAGLATKVAEPLFALGHWAEAAALLRDALALDPPPLFRALAHTRLGLIALAEGDVTGAADAAGEAHAIMSPSRWGRMFRLPLHDLRCQVALAQDDLPGADEILAGVLAEPGLAGIPRHAWPVLLTGARLAAERAARALGDPGEAQAAAVRLAGLRDLAGRLPVIGPVQSAQRKTFLAEAGDAPWDDAVSAWRELDRPHALAYALRHAAEASLDPVRCREAAGIASRLGAKPLLKEVELLAVRARLPLHEPEPRDTEPGDRLGLTPRETEVLRLVADGRSNRQIGETLFISTRTAGVHVSNILAKLDASSRTEAAALAHRLRLFGPVGQ</sequence>
<dbReference type="InterPro" id="IPR016032">
    <property type="entry name" value="Sig_transdc_resp-reg_C-effctor"/>
</dbReference>
<dbReference type="InterPro" id="IPR027417">
    <property type="entry name" value="P-loop_NTPase"/>
</dbReference>
<dbReference type="Pfam" id="PF00196">
    <property type="entry name" value="GerE"/>
    <property type="match status" value="1"/>
</dbReference>
<dbReference type="Gene3D" id="1.10.10.10">
    <property type="entry name" value="Winged helix-like DNA-binding domain superfamily/Winged helix DNA-binding domain"/>
    <property type="match status" value="1"/>
</dbReference>
<dbReference type="OrthoDB" id="5378762at2"/>
<dbReference type="InterPro" id="IPR011990">
    <property type="entry name" value="TPR-like_helical_dom_sf"/>
</dbReference>
<dbReference type="PANTHER" id="PTHR16305:SF35">
    <property type="entry name" value="TRANSCRIPTIONAL ACTIVATOR DOMAIN"/>
    <property type="match status" value="1"/>
</dbReference>
<dbReference type="InterPro" id="IPR041664">
    <property type="entry name" value="AAA_16"/>
</dbReference>
<keyword evidence="5" id="KW-1185">Reference proteome</keyword>
<protein>
    <submittedName>
        <fullName evidence="4">Helix-turn-helix transcriptional regulator</fullName>
    </submittedName>
</protein>
<dbReference type="InterPro" id="IPR036388">
    <property type="entry name" value="WH-like_DNA-bd_sf"/>
</dbReference>
<dbReference type="EMBL" id="SMKY01000043">
    <property type="protein sequence ID" value="TDD84649.1"/>
    <property type="molecule type" value="Genomic_DNA"/>
</dbReference>
<dbReference type="GO" id="GO:0005524">
    <property type="term" value="F:ATP binding"/>
    <property type="evidence" value="ECO:0007669"/>
    <property type="project" value="UniProtKB-KW"/>
</dbReference>